<organism evidence="1 2">
    <name type="scientific">Vaccinium darrowii</name>
    <dbReference type="NCBI Taxonomy" id="229202"/>
    <lineage>
        <taxon>Eukaryota</taxon>
        <taxon>Viridiplantae</taxon>
        <taxon>Streptophyta</taxon>
        <taxon>Embryophyta</taxon>
        <taxon>Tracheophyta</taxon>
        <taxon>Spermatophyta</taxon>
        <taxon>Magnoliopsida</taxon>
        <taxon>eudicotyledons</taxon>
        <taxon>Gunneridae</taxon>
        <taxon>Pentapetalae</taxon>
        <taxon>asterids</taxon>
        <taxon>Ericales</taxon>
        <taxon>Ericaceae</taxon>
        <taxon>Vaccinioideae</taxon>
        <taxon>Vaccinieae</taxon>
        <taxon>Vaccinium</taxon>
    </lineage>
</organism>
<dbReference type="Proteomes" id="UP000828048">
    <property type="component" value="Chromosome 8"/>
</dbReference>
<evidence type="ECO:0000313" key="2">
    <source>
        <dbReference type="Proteomes" id="UP000828048"/>
    </source>
</evidence>
<evidence type="ECO:0000313" key="1">
    <source>
        <dbReference type="EMBL" id="KAH7851205.1"/>
    </source>
</evidence>
<reference evidence="1 2" key="1">
    <citation type="journal article" date="2021" name="Hortic Res">
        <title>High-quality reference genome and annotation aids understanding of berry development for evergreen blueberry (Vaccinium darrowii).</title>
        <authorList>
            <person name="Yu J."/>
            <person name="Hulse-Kemp A.M."/>
            <person name="Babiker E."/>
            <person name="Staton M."/>
        </authorList>
    </citation>
    <scope>NUCLEOTIDE SEQUENCE [LARGE SCALE GENOMIC DNA]</scope>
    <source>
        <strain evidence="2">cv. NJ 8807/NJ 8810</strain>
        <tissue evidence="1">Young leaf</tissue>
    </source>
</reference>
<proteinExistence type="predicted"/>
<name>A0ACB7YEL7_9ERIC</name>
<gene>
    <name evidence="1" type="ORF">Vadar_008576</name>
</gene>
<accession>A0ACB7YEL7</accession>
<comment type="caution">
    <text evidence="1">The sequence shown here is derived from an EMBL/GenBank/DDBJ whole genome shotgun (WGS) entry which is preliminary data.</text>
</comment>
<sequence length="454" mass="50936">MPRTVVVGTLTKARTTQSTIGLLVTQAEHSLEVAEATRKKASVENCSIVRRFGREVMGQTQNHANPLAQQNSNNSLAQRKLKDSMALHNSSMRSRQLMNPIHEVQIFSSRPVGIRSKIPNESSNLKRQRQRRNRAPKKVEQKSVAANVTVAIEKALGEYNDDFESSTESTTESLVESELNSCEVESPVTRSMAKSKELVGGVKRDGFVLLYSSSSSSGESSSSTKNEPISVTKAVSVMMVDVNDEEQNPTSSNMNSMLMAMIDDIGKKQVKKAKEKDDEGFQMITKPYPAWVDIVPFPPGFSQPDFKMFGSAFTWYSNLPEGSIPSWDLMVKEFLRQFCNTQRRVGVLELIETKQHDNEPVTDFIARWQALTFACPQKFTQLELIRMSLNNFRHELSTTLMAQTFEDFNDLCTKAHDMELHLSKRRRPRVVDRLETSMTATVETKKGGPIVVGA</sequence>
<keyword evidence="2" id="KW-1185">Reference proteome</keyword>
<dbReference type="EMBL" id="CM037158">
    <property type="protein sequence ID" value="KAH7851205.1"/>
    <property type="molecule type" value="Genomic_DNA"/>
</dbReference>
<protein>
    <submittedName>
        <fullName evidence="1">Uncharacterized protein</fullName>
    </submittedName>
</protein>